<dbReference type="AlphaFoldDB" id="A0A918N032"/>
<dbReference type="EMBL" id="BMYS01000012">
    <property type="protein sequence ID" value="GGW88382.1"/>
    <property type="molecule type" value="Genomic_DNA"/>
</dbReference>
<dbReference type="SUPFAM" id="SSF51735">
    <property type="entry name" value="NAD(P)-binding Rossmann-fold domains"/>
    <property type="match status" value="1"/>
</dbReference>
<dbReference type="InterPro" id="IPR001509">
    <property type="entry name" value="Epimerase_deHydtase"/>
</dbReference>
<comment type="caution">
    <text evidence="2">The sequence shown here is derived from an EMBL/GenBank/DDBJ whole genome shotgun (WGS) entry which is preliminary data.</text>
</comment>
<dbReference type="RefSeq" id="WP_189385158.1">
    <property type="nucleotide sequence ID" value="NZ_BAABFY010000004.1"/>
</dbReference>
<dbReference type="GO" id="GO:0044877">
    <property type="term" value="F:protein-containing complex binding"/>
    <property type="evidence" value="ECO:0007669"/>
    <property type="project" value="TreeGrafter"/>
</dbReference>
<evidence type="ECO:0000313" key="3">
    <source>
        <dbReference type="Proteomes" id="UP000608345"/>
    </source>
</evidence>
<dbReference type="PANTHER" id="PTHR12126:SF11">
    <property type="entry name" value="NADH DEHYDROGENASE [UBIQUINONE] 1 ALPHA SUBCOMPLEX SUBUNIT 9, MITOCHONDRIAL"/>
    <property type="match status" value="1"/>
</dbReference>
<protein>
    <recommendedName>
        <fullName evidence="1">NAD-dependent epimerase/dehydratase domain-containing protein</fullName>
    </recommendedName>
</protein>
<name>A0A918N032_9BURK</name>
<dbReference type="InterPro" id="IPR051207">
    <property type="entry name" value="ComplexI_NDUFA9_subunit"/>
</dbReference>
<dbReference type="InterPro" id="IPR036291">
    <property type="entry name" value="NAD(P)-bd_dom_sf"/>
</dbReference>
<keyword evidence="3" id="KW-1185">Reference proteome</keyword>
<evidence type="ECO:0000313" key="2">
    <source>
        <dbReference type="EMBL" id="GGW88382.1"/>
    </source>
</evidence>
<feature type="domain" description="NAD-dependent epimerase/dehydratase" evidence="1">
    <location>
        <begin position="3"/>
        <end position="155"/>
    </location>
</feature>
<dbReference type="Proteomes" id="UP000608345">
    <property type="component" value="Unassembled WGS sequence"/>
</dbReference>
<accession>A0A918N032</accession>
<proteinExistence type="predicted"/>
<organism evidence="2 3">
    <name type="scientific">Advenella faeciporci</name>
    <dbReference type="NCBI Taxonomy" id="797535"/>
    <lineage>
        <taxon>Bacteria</taxon>
        <taxon>Pseudomonadati</taxon>
        <taxon>Pseudomonadota</taxon>
        <taxon>Betaproteobacteria</taxon>
        <taxon>Burkholderiales</taxon>
        <taxon>Alcaligenaceae</taxon>
    </lineage>
</organism>
<dbReference type="PANTHER" id="PTHR12126">
    <property type="entry name" value="NADH-UBIQUINONE OXIDOREDUCTASE 39 KDA SUBUNIT-RELATED"/>
    <property type="match status" value="1"/>
</dbReference>
<sequence length="297" mass="31618">MKVLVCGAKGFIGGNISRALKQAGHEVIAGVSSRHANALPNSVVVDYAKDTTAQAWLPRLDNVDAVINAVGVLRTSSSRPIEAVHQHTPIALWDACVQANIKKVIQISALGAETSQTQYARTKRAADHHLMTLADSGKISHNILRPSIVFGKGGASSALFMNLARLPFLVLPKPVLRARVQPVSVLNLAEAIVALLGPSFVQQGIISCTGAEPVLMSDFIASLRQQCGRRPASVLPLPDSLSTLSARLGDLVPGVPWCTETMTMLATNNEDSCADFEALIGHTPVHYSELVAKAWNI</sequence>
<reference evidence="2" key="1">
    <citation type="journal article" date="2014" name="Int. J. Syst. Evol. Microbiol.">
        <title>Complete genome sequence of Corynebacterium casei LMG S-19264T (=DSM 44701T), isolated from a smear-ripened cheese.</title>
        <authorList>
            <consortium name="US DOE Joint Genome Institute (JGI-PGF)"/>
            <person name="Walter F."/>
            <person name="Albersmeier A."/>
            <person name="Kalinowski J."/>
            <person name="Ruckert C."/>
        </authorList>
    </citation>
    <scope>NUCLEOTIDE SEQUENCE</scope>
    <source>
        <strain evidence="2">KCTC 23732</strain>
    </source>
</reference>
<evidence type="ECO:0000259" key="1">
    <source>
        <dbReference type="Pfam" id="PF01370"/>
    </source>
</evidence>
<reference evidence="2" key="2">
    <citation type="submission" date="2020-09" db="EMBL/GenBank/DDBJ databases">
        <authorList>
            <person name="Sun Q."/>
            <person name="Kim S."/>
        </authorList>
    </citation>
    <scope>NUCLEOTIDE SEQUENCE</scope>
    <source>
        <strain evidence="2">KCTC 23732</strain>
    </source>
</reference>
<dbReference type="Gene3D" id="3.40.50.720">
    <property type="entry name" value="NAD(P)-binding Rossmann-like Domain"/>
    <property type="match status" value="1"/>
</dbReference>
<dbReference type="Pfam" id="PF01370">
    <property type="entry name" value="Epimerase"/>
    <property type="match status" value="1"/>
</dbReference>
<gene>
    <name evidence="2" type="ORF">GCM10011450_17990</name>
</gene>